<feature type="compositionally biased region" description="Low complexity" evidence="1">
    <location>
        <begin position="773"/>
        <end position="784"/>
    </location>
</feature>
<feature type="compositionally biased region" description="Polar residues" evidence="1">
    <location>
        <begin position="202"/>
        <end position="219"/>
    </location>
</feature>
<accession>A0A2X0MGH7</accession>
<dbReference type="OrthoDB" id="2507488at2759"/>
<feature type="compositionally biased region" description="Basic and acidic residues" evidence="1">
    <location>
        <begin position="976"/>
        <end position="994"/>
    </location>
</feature>
<feature type="compositionally biased region" description="Polar residues" evidence="1">
    <location>
        <begin position="101"/>
        <end position="111"/>
    </location>
</feature>
<feature type="region of interest" description="Disordered" evidence="1">
    <location>
        <begin position="951"/>
        <end position="994"/>
    </location>
</feature>
<protein>
    <submittedName>
        <fullName evidence="2">BZ3500_MvSof-1268-A1-R1_Chr1-3g02081 protein</fullName>
    </submittedName>
</protein>
<evidence type="ECO:0000256" key="1">
    <source>
        <dbReference type="SAM" id="MobiDB-lite"/>
    </source>
</evidence>
<dbReference type="AlphaFoldDB" id="A0A2X0MGH7"/>
<reference evidence="3" key="1">
    <citation type="submission" date="2016-10" db="EMBL/GenBank/DDBJ databases">
        <authorList>
            <person name="Jeantristanb JTB J.-T."/>
            <person name="Ricardo R."/>
        </authorList>
    </citation>
    <scope>NUCLEOTIDE SEQUENCE [LARGE SCALE GENOMIC DNA]</scope>
</reference>
<feature type="compositionally biased region" description="Low complexity" evidence="1">
    <location>
        <begin position="793"/>
        <end position="808"/>
    </location>
</feature>
<evidence type="ECO:0000313" key="3">
    <source>
        <dbReference type="Proteomes" id="UP000249723"/>
    </source>
</evidence>
<gene>
    <name evidence="2" type="ORF">BZ3500_MVSOF-1268-A1-R1_CHR1-3G02081</name>
</gene>
<feature type="compositionally biased region" description="Polar residues" evidence="1">
    <location>
        <begin position="378"/>
        <end position="391"/>
    </location>
</feature>
<feature type="compositionally biased region" description="Basic and acidic residues" evidence="1">
    <location>
        <begin position="153"/>
        <end position="165"/>
    </location>
</feature>
<feature type="compositionally biased region" description="Basic residues" evidence="1">
    <location>
        <begin position="816"/>
        <end position="828"/>
    </location>
</feature>
<feature type="compositionally biased region" description="Polar residues" evidence="1">
    <location>
        <begin position="132"/>
        <end position="142"/>
    </location>
</feature>
<keyword evidence="3" id="KW-1185">Reference proteome</keyword>
<feature type="compositionally biased region" description="Acidic residues" evidence="1">
    <location>
        <begin position="434"/>
        <end position="443"/>
    </location>
</feature>
<feature type="compositionally biased region" description="Low complexity" evidence="1">
    <location>
        <begin position="710"/>
        <end position="725"/>
    </location>
</feature>
<feature type="compositionally biased region" description="Low complexity" evidence="1">
    <location>
        <begin position="829"/>
        <end position="840"/>
    </location>
</feature>
<feature type="compositionally biased region" description="Polar residues" evidence="1">
    <location>
        <begin position="166"/>
        <end position="175"/>
    </location>
</feature>
<feature type="compositionally biased region" description="Low complexity" evidence="1">
    <location>
        <begin position="238"/>
        <end position="258"/>
    </location>
</feature>
<feature type="compositionally biased region" description="Low complexity" evidence="1">
    <location>
        <begin position="745"/>
        <end position="765"/>
    </location>
</feature>
<feature type="region of interest" description="Disordered" evidence="1">
    <location>
        <begin position="1"/>
        <end position="295"/>
    </location>
</feature>
<proteinExistence type="predicted"/>
<name>A0A2X0MGH7_9BASI</name>
<feature type="compositionally biased region" description="Polar residues" evidence="1">
    <location>
        <begin position="406"/>
        <end position="416"/>
    </location>
</feature>
<feature type="region of interest" description="Disordered" evidence="1">
    <location>
        <begin position="341"/>
        <end position="451"/>
    </location>
</feature>
<sequence>MDGPIPVHGATASLSASTTPTARALDQDDEARRSDTMGVSNTITREEPRRFAPLPKRQRLQRVQSSRDEDGDHTLSTSTARSAPPRTMTMTTTGKTRAASVPSSKSASTLIKPQDLEVEDEQWDEHVETNRMMEQSSLTTRNQEAHQALLEYRSNDHEHGEDDQGRTSNHPTSSRKPPLVSSLSKFSVTSSSSSSDGYRLGESTSSGQTFRGNTSSSPRLGSAEGYDEAADLDDRRVVSSSSNSPSTVVTSPVSTASSQARRHGAGDKSAGVSNEFSHDPRYAKAFSPELEADEEDVDFSAESLFGQVGRDVLRLLRTSMQSLVLSIPHNAELVLDDTDIGRRVDPSTDEGSCLRPNRQSSEERVPEADEDESYLHLQPSTRQGLSTTMPTSDDAPTLARYDSPSPIESQYESSNGDGRMTKKRKNPLGSISIGEEEEDEEREREDGSTREVMGAEGLTRYESAGGTRGKSRLGKVSMKENDFNNIIGPDLLPALFDRTLVPANPPTTAKAALAKLRHLPPRLSRDFWTLGRRRREIMGDQNHHPPLELPPVPIFTPPVVPRRSAPPPLKPGSGLKGSKAIKAAAKAEKERLKEQQRINALLGGSKFRLINLWDPLGLEESAAAIERARRKALANALQESGEKRAEVPTLEAFDVDGKTPPSIVKRYRVLNAAKDRLRVAELNAAKAREEENLRRLQKEKEELVREVEGSEAAAAAGADAVVDPLPTTPSAPPSASVPTAPPSPKATRSTKTRPSSPSATRSWSAQPPPPSAAPAAGKPSTATTVMPLSADRTNLPITSPTTYTTEPPSAIPPSTRKPRKKGKKKRSAHANALNPHHLNNYTPSRMPNRSSSGAAGSSSPHTDAPPSLLSILDDEVQPLSSWPASDQVISQALLTIRNRSAGDALRFFAGPEEDVCAFCDYELWFGGEGNLERSVRRRKKVLKVRKKAKERARKAANGKVAAATTTTTTTTMEDQGGERVESGSDGREVVDAVE</sequence>
<feature type="compositionally biased region" description="Low complexity" evidence="1">
    <location>
        <begin position="850"/>
        <end position="859"/>
    </location>
</feature>
<feature type="region of interest" description="Disordered" evidence="1">
    <location>
        <begin position="704"/>
        <end position="868"/>
    </location>
</feature>
<feature type="compositionally biased region" description="Low complexity" evidence="1">
    <location>
        <begin position="181"/>
        <end position="195"/>
    </location>
</feature>
<feature type="compositionally biased region" description="Low complexity" evidence="1">
    <location>
        <begin position="961"/>
        <end position="971"/>
    </location>
</feature>
<feature type="compositionally biased region" description="Low complexity" evidence="1">
    <location>
        <begin position="10"/>
        <end position="22"/>
    </location>
</feature>
<dbReference type="EMBL" id="FMWP01000014">
    <property type="protein sequence ID" value="SCZ90585.1"/>
    <property type="molecule type" value="Genomic_DNA"/>
</dbReference>
<organism evidence="2 3">
    <name type="scientific">Microbotryum saponariae</name>
    <dbReference type="NCBI Taxonomy" id="289078"/>
    <lineage>
        <taxon>Eukaryota</taxon>
        <taxon>Fungi</taxon>
        <taxon>Dikarya</taxon>
        <taxon>Basidiomycota</taxon>
        <taxon>Pucciniomycotina</taxon>
        <taxon>Microbotryomycetes</taxon>
        <taxon>Microbotryales</taxon>
        <taxon>Microbotryaceae</taxon>
        <taxon>Microbotryum</taxon>
    </lineage>
</organism>
<dbReference type="Proteomes" id="UP000249723">
    <property type="component" value="Unassembled WGS sequence"/>
</dbReference>
<evidence type="ECO:0000313" key="2">
    <source>
        <dbReference type="EMBL" id="SCZ90585.1"/>
    </source>
</evidence>